<evidence type="ECO:0000313" key="11">
    <source>
        <dbReference type="Proteomes" id="UP000645462"/>
    </source>
</evidence>
<dbReference type="CDD" id="cd01285">
    <property type="entry name" value="nucleoside_deaminase"/>
    <property type="match status" value="1"/>
</dbReference>
<evidence type="ECO:0000259" key="9">
    <source>
        <dbReference type="PROSITE" id="PS51747"/>
    </source>
</evidence>
<feature type="binding site" evidence="8">
    <location>
        <position position="139"/>
    </location>
    <ligand>
        <name>Zn(2+)</name>
        <dbReference type="ChEBI" id="CHEBI:29105"/>
        <note>catalytic</note>
    </ligand>
</feature>
<dbReference type="HAMAP" id="MF_00972">
    <property type="entry name" value="tRNA_aden_deaminase"/>
    <property type="match status" value="1"/>
</dbReference>
<keyword evidence="4 8" id="KW-0479">Metal-binding</keyword>
<dbReference type="PANTHER" id="PTHR11079:SF202">
    <property type="entry name" value="TRNA-SPECIFIC ADENOSINE DEAMINASE"/>
    <property type="match status" value="1"/>
</dbReference>
<dbReference type="EC" id="3.5.4.33" evidence="8"/>
<dbReference type="Pfam" id="PF00383">
    <property type="entry name" value="dCMP_cyt_deam_1"/>
    <property type="match status" value="1"/>
</dbReference>
<gene>
    <name evidence="8" type="primary">tadA</name>
    <name evidence="10" type="ORF">GCM10011363_23080</name>
</gene>
<evidence type="ECO:0000256" key="5">
    <source>
        <dbReference type="ARBA" id="ARBA00022801"/>
    </source>
</evidence>
<dbReference type="PANTHER" id="PTHR11079">
    <property type="entry name" value="CYTOSINE DEAMINASE FAMILY MEMBER"/>
    <property type="match status" value="1"/>
</dbReference>
<evidence type="ECO:0000256" key="1">
    <source>
        <dbReference type="ARBA" id="ARBA00010669"/>
    </source>
</evidence>
<evidence type="ECO:0000256" key="7">
    <source>
        <dbReference type="ARBA" id="ARBA00048045"/>
    </source>
</evidence>
<feature type="active site" description="Proton donor" evidence="8">
    <location>
        <position position="108"/>
    </location>
</feature>
<proteinExistence type="inferred from homology"/>
<evidence type="ECO:0000256" key="2">
    <source>
        <dbReference type="ARBA" id="ARBA00011738"/>
    </source>
</evidence>
<comment type="caution">
    <text evidence="10">The sequence shown here is derived from an EMBL/GenBank/DDBJ whole genome shotgun (WGS) entry which is preliminary data.</text>
</comment>
<protein>
    <recommendedName>
        <fullName evidence="8">tRNA-specific adenosine deaminase</fullName>
        <ecNumber evidence="8">3.5.4.33</ecNumber>
    </recommendedName>
</protein>
<dbReference type="InterPro" id="IPR002125">
    <property type="entry name" value="CMP_dCMP_dom"/>
</dbReference>
<name>A0ABQ1KR28_9RHOB</name>
<feature type="binding site" evidence="8">
    <location>
        <position position="106"/>
    </location>
    <ligand>
        <name>Zn(2+)</name>
        <dbReference type="ChEBI" id="CHEBI:29105"/>
        <note>catalytic</note>
    </ligand>
</feature>
<dbReference type="SUPFAM" id="SSF53927">
    <property type="entry name" value="Cytidine deaminase-like"/>
    <property type="match status" value="1"/>
</dbReference>
<feature type="domain" description="CMP/dCMP-type deaminase" evidence="9">
    <location>
        <begin position="54"/>
        <end position="164"/>
    </location>
</feature>
<dbReference type="PROSITE" id="PS00903">
    <property type="entry name" value="CYT_DCMP_DEAMINASES_1"/>
    <property type="match status" value="1"/>
</dbReference>
<dbReference type="Proteomes" id="UP000645462">
    <property type="component" value="Unassembled WGS sequence"/>
</dbReference>
<comment type="subunit">
    <text evidence="2 8">Homodimer.</text>
</comment>
<evidence type="ECO:0000256" key="8">
    <source>
        <dbReference type="HAMAP-Rule" id="MF_00972"/>
    </source>
</evidence>
<evidence type="ECO:0000256" key="3">
    <source>
        <dbReference type="ARBA" id="ARBA00022694"/>
    </source>
</evidence>
<comment type="similarity">
    <text evidence="1">Belongs to the cytidine and deoxycytidylate deaminase family. ADAT2 subfamily.</text>
</comment>
<dbReference type="Gene3D" id="3.40.140.10">
    <property type="entry name" value="Cytidine Deaminase, domain 2"/>
    <property type="match status" value="1"/>
</dbReference>
<keyword evidence="3 8" id="KW-0819">tRNA processing</keyword>
<keyword evidence="11" id="KW-1185">Reference proteome</keyword>
<dbReference type="PROSITE" id="PS51747">
    <property type="entry name" value="CYT_DCMP_DEAMINASES_2"/>
    <property type="match status" value="1"/>
</dbReference>
<keyword evidence="6 8" id="KW-0862">Zinc</keyword>
<dbReference type="InterPro" id="IPR028883">
    <property type="entry name" value="tRNA_aden_deaminase"/>
</dbReference>
<dbReference type="InterPro" id="IPR016193">
    <property type="entry name" value="Cytidine_deaminase-like"/>
</dbReference>
<reference evidence="11" key="1">
    <citation type="journal article" date="2019" name="Int. J. Syst. Evol. Microbiol.">
        <title>The Global Catalogue of Microorganisms (GCM) 10K type strain sequencing project: providing services to taxonomists for standard genome sequencing and annotation.</title>
        <authorList>
            <consortium name="The Broad Institute Genomics Platform"/>
            <consortium name="The Broad Institute Genome Sequencing Center for Infectious Disease"/>
            <person name="Wu L."/>
            <person name="Ma J."/>
        </authorList>
    </citation>
    <scope>NUCLEOTIDE SEQUENCE [LARGE SCALE GENOMIC DNA]</scope>
    <source>
        <strain evidence="11">CGMCC 1.12478</strain>
    </source>
</reference>
<organism evidence="10 11">
    <name type="scientific">Marivita lacus</name>
    <dbReference type="NCBI Taxonomy" id="1323742"/>
    <lineage>
        <taxon>Bacteria</taxon>
        <taxon>Pseudomonadati</taxon>
        <taxon>Pseudomonadota</taxon>
        <taxon>Alphaproteobacteria</taxon>
        <taxon>Rhodobacterales</taxon>
        <taxon>Roseobacteraceae</taxon>
        <taxon>Marivita</taxon>
    </lineage>
</organism>
<sequence length="206" mass="21532">MQDQLLGVAAAGKPGTGDDFGDAITGGRVLCHVEGLSPIQPLGKADCAVYDGRMVFRSNMSLALDEAREAAARGEVPVGAVVVSADGTVVAAAGNRTRELNDPTAHAEILAIRDACAILGVERLTQHDLYVTLEPCPMCAGAIANARIRRLYFGARDAKSGGVAHGARVFAHPQCHHVPEVYDGVSAAEAEQLLVDFFAAKRGENS</sequence>
<dbReference type="EMBL" id="BMFC01000005">
    <property type="protein sequence ID" value="GGC05759.1"/>
    <property type="molecule type" value="Genomic_DNA"/>
</dbReference>
<comment type="catalytic activity">
    <reaction evidence="7 8">
        <text>adenosine(34) in tRNA + H2O + H(+) = inosine(34) in tRNA + NH4(+)</text>
        <dbReference type="Rhea" id="RHEA:43168"/>
        <dbReference type="Rhea" id="RHEA-COMP:10373"/>
        <dbReference type="Rhea" id="RHEA-COMP:10374"/>
        <dbReference type="ChEBI" id="CHEBI:15377"/>
        <dbReference type="ChEBI" id="CHEBI:15378"/>
        <dbReference type="ChEBI" id="CHEBI:28938"/>
        <dbReference type="ChEBI" id="CHEBI:74411"/>
        <dbReference type="ChEBI" id="CHEBI:82852"/>
        <dbReference type="EC" id="3.5.4.33"/>
    </reaction>
</comment>
<feature type="binding site" evidence="8">
    <location>
        <position position="136"/>
    </location>
    <ligand>
        <name>Zn(2+)</name>
        <dbReference type="ChEBI" id="CHEBI:29105"/>
        <note>catalytic</note>
    </ligand>
</feature>
<evidence type="ECO:0000256" key="4">
    <source>
        <dbReference type="ARBA" id="ARBA00022723"/>
    </source>
</evidence>
<evidence type="ECO:0000256" key="6">
    <source>
        <dbReference type="ARBA" id="ARBA00022833"/>
    </source>
</evidence>
<evidence type="ECO:0000313" key="10">
    <source>
        <dbReference type="EMBL" id="GGC05759.1"/>
    </source>
</evidence>
<keyword evidence="5 8" id="KW-0378">Hydrolase</keyword>
<comment type="cofactor">
    <cofactor evidence="8">
        <name>Zn(2+)</name>
        <dbReference type="ChEBI" id="CHEBI:29105"/>
    </cofactor>
    <text evidence="8">Binds 1 zinc ion per subunit.</text>
</comment>
<accession>A0ABQ1KR28</accession>
<dbReference type="InterPro" id="IPR016192">
    <property type="entry name" value="APOBEC/CMP_deaminase_Zn-bd"/>
</dbReference>
<comment type="function">
    <text evidence="8">Catalyzes the deamination of adenosine to inosine at the wobble position 34 of tRNA(Arg2).</text>
</comment>